<gene>
    <name evidence="1" type="ORF">MJO28_006606</name>
</gene>
<name>A0ACC0EHW7_9BASI</name>
<evidence type="ECO:0000313" key="2">
    <source>
        <dbReference type="Proteomes" id="UP001060170"/>
    </source>
</evidence>
<comment type="caution">
    <text evidence="1">The sequence shown here is derived from an EMBL/GenBank/DDBJ whole genome shotgun (WGS) entry which is preliminary data.</text>
</comment>
<keyword evidence="2" id="KW-1185">Reference proteome</keyword>
<protein>
    <submittedName>
        <fullName evidence="1">Uncharacterized protein</fullName>
    </submittedName>
</protein>
<accession>A0ACC0EHW7</accession>
<dbReference type="EMBL" id="CM045870">
    <property type="protein sequence ID" value="KAI7954059.1"/>
    <property type="molecule type" value="Genomic_DNA"/>
</dbReference>
<evidence type="ECO:0000313" key="1">
    <source>
        <dbReference type="EMBL" id="KAI7954059.1"/>
    </source>
</evidence>
<organism evidence="1 2">
    <name type="scientific">Puccinia striiformis f. sp. tritici</name>
    <dbReference type="NCBI Taxonomy" id="168172"/>
    <lineage>
        <taxon>Eukaryota</taxon>
        <taxon>Fungi</taxon>
        <taxon>Dikarya</taxon>
        <taxon>Basidiomycota</taxon>
        <taxon>Pucciniomycotina</taxon>
        <taxon>Pucciniomycetes</taxon>
        <taxon>Pucciniales</taxon>
        <taxon>Pucciniaceae</taxon>
        <taxon>Puccinia</taxon>
    </lineage>
</organism>
<dbReference type="Proteomes" id="UP001060170">
    <property type="component" value="Chromosome 6"/>
</dbReference>
<reference evidence="1 2" key="3">
    <citation type="journal article" date="2022" name="Microbiol. Spectr.">
        <title>Folding features and dynamics of 3D genome architecture in plant fungal pathogens.</title>
        <authorList>
            <person name="Xia C."/>
        </authorList>
    </citation>
    <scope>NUCLEOTIDE SEQUENCE [LARGE SCALE GENOMIC DNA]</scope>
    <source>
        <strain evidence="1 2">93-210</strain>
    </source>
</reference>
<sequence>MARYVEPCLPSQQGAALSDADCCFDPPTLYADAASFTNDPPQSGRPKRKLPNEPEREIHSDQPPKRWRAIKTKVVLRTAGLTHSGTADILPNQGGSGTTPVVPNTYRRPIHGWPPLQHNFLQPPQPDLLPTPQPNLLPTTQPIFYQQLSQISYQQLSQSSTNNSAKSSTNPSIRSPSNNSAQSFTTSRQRYPWSHHPSSKHQQAKDQIQLA</sequence>
<reference evidence="2" key="1">
    <citation type="journal article" date="2018" name="BMC Genomics">
        <title>Genomic insights into host adaptation between the wheat stripe rust pathogen (Puccinia striiformis f. sp. tritici) and the barley stripe rust pathogen (Puccinia striiformis f. sp. hordei).</title>
        <authorList>
            <person name="Xia C."/>
            <person name="Wang M."/>
            <person name="Yin C."/>
            <person name="Cornejo O.E."/>
            <person name="Hulbert S.H."/>
            <person name="Chen X."/>
        </authorList>
    </citation>
    <scope>NUCLEOTIDE SEQUENCE [LARGE SCALE GENOMIC DNA]</scope>
    <source>
        <strain evidence="2">93-210</strain>
    </source>
</reference>
<reference evidence="2" key="2">
    <citation type="journal article" date="2018" name="Mol. Plant Microbe Interact.">
        <title>Genome sequence resources for the wheat stripe rust pathogen (Puccinia striiformis f. sp. tritici) and the barley stripe rust pathogen (Puccinia striiformis f. sp. hordei).</title>
        <authorList>
            <person name="Xia C."/>
            <person name="Wang M."/>
            <person name="Yin C."/>
            <person name="Cornejo O.E."/>
            <person name="Hulbert S.H."/>
            <person name="Chen X."/>
        </authorList>
    </citation>
    <scope>NUCLEOTIDE SEQUENCE [LARGE SCALE GENOMIC DNA]</scope>
    <source>
        <strain evidence="2">93-210</strain>
    </source>
</reference>
<proteinExistence type="predicted"/>